<dbReference type="STRING" id="1307761.L21SP2_2048"/>
<organism evidence="2 3">
    <name type="scientific">Salinispira pacifica</name>
    <dbReference type="NCBI Taxonomy" id="1307761"/>
    <lineage>
        <taxon>Bacteria</taxon>
        <taxon>Pseudomonadati</taxon>
        <taxon>Spirochaetota</taxon>
        <taxon>Spirochaetia</taxon>
        <taxon>Spirochaetales</taxon>
        <taxon>Spirochaetaceae</taxon>
        <taxon>Salinispira</taxon>
    </lineage>
</organism>
<evidence type="ECO:0000313" key="3">
    <source>
        <dbReference type="Proteomes" id="UP000018680"/>
    </source>
</evidence>
<dbReference type="eggNOG" id="COG3385">
    <property type="taxonomic scope" value="Bacteria"/>
</dbReference>
<dbReference type="Pfam" id="PF13701">
    <property type="entry name" value="DDE_Tnp_1_4"/>
    <property type="match status" value="1"/>
</dbReference>
<feature type="domain" description="Transposase DDE" evidence="1">
    <location>
        <begin position="69"/>
        <end position="491"/>
    </location>
</feature>
<dbReference type="Proteomes" id="UP000018680">
    <property type="component" value="Chromosome"/>
</dbReference>
<proteinExistence type="predicted"/>
<dbReference type="HOGENOM" id="CLU_049587_0_0_12"/>
<protein>
    <submittedName>
        <fullName evidence="2">IS1380-Spn1, transposase</fullName>
    </submittedName>
</protein>
<dbReference type="InterPro" id="IPR012337">
    <property type="entry name" value="RNaseH-like_sf"/>
</dbReference>
<sequence length="496" mass="56764">MSSVLYIIPPAKKTGARVFAWFSQKPCTSYTNPSSISFICMGLRFFQEALTTNQHTPRRCGLNYQIDTTTERIFSTGGIALVGKICERIGFATNTSALVHPSVPRSLIGLFCMGRTRFEEIALFRQDTLFKESFQLPYVPAKETLRLYLERIAVQPKLLTEEVDSAVCALLQRSTLSKVYTEHQSYLPIDVDTSPLDNSKSNKEGVSRTYKQYDGYHPIFSYVGTEGYMLNCELREGKQHCQKGTPGFLKESLERLDRSGITGPKLFRLDGGNDSQDTLAQLCGREDVFFIVKRNLRREQREYWLSIAQSEGELSYRDEKKAVYTGFHTGKSSTEDESAMDIIFQVTVRQIGADGNELLFPDIEVETFWTNLSDPPETVLQFYHDHGTSEQFHSELKSDMNVERLPSGKFAVNAAVLQIAMVAFNILRFIGQSALVADDYPVQTKVKRKRLRKVIDDLVRIAVKFVHHGRTVILKLWYRDPWWRCFRKLYEKCCVM</sequence>
<dbReference type="InterPro" id="IPR047960">
    <property type="entry name" value="Transpos_IS1380"/>
</dbReference>
<dbReference type="KEGG" id="slr:L21SP2_2048"/>
<dbReference type="SUPFAM" id="SSF53098">
    <property type="entry name" value="Ribonuclease H-like"/>
    <property type="match status" value="1"/>
</dbReference>
<dbReference type="NCBIfam" id="NF033539">
    <property type="entry name" value="transpos_IS1380"/>
    <property type="match status" value="1"/>
</dbReference>
<dbReference type="AlphaFoldDB" id="V5WHW2"/>
<name>V5WHW2_9SPIO</name>
<gene>
    <name evidence="2" type="ORF">L21SP2_2048</name>
</gene>
<reference evidence="2 3" key="1">
    <citation type="journal article" date="2015" name="Stand. Genomic Sci.">
        <title>Complete genome sequence and description of Salinispira pacifica gen. nov., sp. nov., a novel spirochaete isolated form a hypersaline microbial mat.</title>
        <authorList>
            <person name="Ben Hania W."/>
            <person name="Joseph M."/>
            <person name="Schumann P."/>
            <person name="Bunk B."/>
            <person name="Fiebig A."/>
            <person name="Sproer C."/>
            <person name="Klenk H.P."/>
            <person name="Fardeau M.L."/>
            <person name="Spring S."/>
        </authorList>
    </citation>
    <scope>NUCLEOTIDE SEQUENCE [LARGE SCALE GENOMIC DNA]</scope>
    <source>
        <strain evidence="2 3">L21-RPul-D2</strain>
    </source>
</reference>
<dbReference type="InterPro" id="IPR025668">
    <property type="entry name" value="Tnp_DDE_dom"/>
</dbReference>
<keyword evidence="3" id="KW-1185">Reference proteome</keyword>
<accession>V5WHW2</accession>
<evidence type="ECO:0000259" key="1">
    <source>
        <dbReference type="Pfam" id="PF13701"/>
    </source>
</evidence>
<evidence type="ECO:0000313" key="2">
    <source>
        <dbReference type="EMBL" id="AHC15417.1"/>
    </source>
</evidence>
<dbReference type="EMBL" id="CP006939">
    <property type="protein sequence ID" value="AHC15417.1"/>
    <property type="molecule type" value="Genomic_DNA"/>
</dbReference>